<dbReference type="InterPro" id="IPR050266">
    <property type="entry name" value="AB_hydrolase_sf"/>
</dbReference>
<organism evidence="3 4">
    <name type="scientific">Natrarchaeobius halalkaliphilus</name>
    <dbReference type="NCBI Taxonomy" id="1679091"/>
    <lineage>
        <taxon>Archaea</taxon>
        <taxon>Methanobacteriati</taxon>
        <taxon>Methanobacteriota</taxon>
        <taxon>Stenosarchaea group</taxon>
        <taxon>Halobacteria</taxon>
        <taxon>Halobacteriales</taxon>
        <taxon>Natrialbaceae</taxon>
        <taxon>Natrarchaeobius</taxon>
    </lineage>
</organism>
<dbReference type="InterPro" id="IPR029058">
    <property type="entry name" value="AB_hydrolase_fold"/>
</dbReference>
<dbReference type="PRINTS" id="PR00111">
    <property type="entry name" value="ABHYDROLASE"/>
</dbReference>
<keyword evidence="1 3" id="KW-0378">Hydrolase</keyword>
<sequence>MHTVSHHGRETAYEVTDRGGNGPSVCCVHGTGSTHARWRAQLPLADRNPLVALDLSGHGSSDDIEAEAGYSALSAYADDVLAVTDATGASVLLGSSLGGAAIMHAIVERDVRPDAAILTGAGARLGVLEDLLIWLETDFDRAIEFLHEPGRLFSDPEPALLERSKAAMSDCGQPVVRRDFETCHTFDVRSDLSKIDVPVLAICGERDQLTPPWFHEYLADEIPDASVVTIEDAAHLVMLEQPAAFNETVREFLETVEG</sequence>
<proteinExistence type="predicted"/>
<comment type="caution">
    <text evidence="3">The sequence shown here is derived from an EMBL/GenBank/DDBJ whole genome shotgun (WGS) entry which is preliminary data.</text>
</comment>
<dbReference type="Pfam" id="PF12697">
    <property type="entry name" value="Abhydrolase_6"/>
    <property type="match status" value="1"/>
</dbReference>
<protein>
    <submittedName>
        <fullName evidence="3">Alpha/beta hydrolase</fullName>
    </submittedName>
</protein>
<evidence type="ECO:0000259" key="2">
    <source>
        <dbReference type="Pfam" id="PF12697"/>
    </source>
</evidence>
<reference evidence="3 4" key="1">
    <citation type="submission" date="2018-10" db="EMBL/GenBank/DDBJ databases">
        <title>Natrarchaeobius chitinivorans gen. nov., sp. nov., and Natrarchaeobius haloalkaliphilus sp. nov., alkaliphilic, chitin-utilizing haloarchaea from hypersaline alkaline lakes.</title>
        <authorList>
            <person name="Sorokin D.Y."/>
            <person name="Elcheninov A.G."/>
            <person name="Kostrikina N.A."/>
            <person name="Bale N.J."/>
            <person name="Sinninghe Damste J.S."/>
            <person name="Khijniak T.V."/>
            <person name="Kublanov I.V."/>
            <person name="Toshchakov S.V."/>
        </authorList>
    </citation>
    <scope>NUCLEOTIDE SEQUENCE [LARGE SCALE GENOMIC DNA]</scope>
    <source>
        <strain evidence="3 4">AArcht-Sl</strain>
    </source>
</reference>
<dbReference type="RefSeq" id="WP_124179747.1">
    <property type="nucleotide sequence ID" value="NZ_REFY01000008.1"/>
</dbReference>
<dbReference type="GO" id="GO:0016787">
    <property type="term" value="F:hydrolase activity"/>
    <property type="evidence" value="ECO:0007669"/>
    <property type="project" value="UniProtKB-KW"/>
</dbReference>
<dbReference type="PANTHER" id="PTHR43798:SF31">
    <property type="entry name" value="AB HYDROLASE SUPERFAMILY PROTEIN YCLE"/>
    <property type="match status" value="1"/>
</dbReference>
<dbReference type="InterPro" id="IPR000073">
    <property type="entry name" value="AB_hydrolase_1"/>
</dbReference>
<dbReference type="SUPFAM" id="SSF53474">
    <property type="entry name" value="alpha/beta-Hydrolases"/>
    <property type="match status" value="1"/>
</dbReference>
<dbReference type="EMBL" id="REFY01000008">
    <property type="protein sequence ID" value="RQG86184.1"/>
    <property type="molecule type" value="Genomic_DNA"/>
</dbReference>
<dbReference type="GO" id="GO:0016020">
    <property type="term" value="C:membrane"/>
    <property type="evidence" value="ECO:0007669"/>
    <property type="project" value="TreeGrafter"/>
</dbReference>
<feature type="domain" description="AB hydrolase-1" evidence="2">
    <location>
        <begin position="27"/>
        <end position="247"/>
    </location>
</feature>
<evidence type="ECO:0000313" key="4">
    <source>
        <dbReference type="Proteomes" id="UP000273828"/>
    </source>
</evidence>
<dbReference type="Proteomes" id="UP000273828">
    <property type="component" value="Unassembled WGS sequence"/>
</dbReference>
<evidence type="ECO:0000313" key="3">
    <source>
        <dbReference type="EMBL" id="RQG86184.1"/>
    </source>
</evidence>
<name>A0A3N6LJT6_9EURY</name>
<gene>
    <name evidence="3" type="ORF">EA462_17085</name>
</gene>
<keyword evidence="4" id="KW-1185">Reference proteome</keyword>
<accession>A0A3N6LJT6</accession>
<dbReference type="OrthoDB" id="312142at2157"/>
<dbReference type="PANTHER" id="PTHR43798">
    <property type="entry name" value="MONOACYLGLYCEROL LIPASE"/>
    <property type="match status" value="1"/>
</dbReference>
<dbReference type="Gene3D" id="3.40.50.1820">
    <property type="entry name" value="alpha/beta hydrolase"/>
    <property type="match status" value="1"/>
</dbReference>
<dbReference type="AlphaFoldDB" id="A0A3N6LJT6"/>
<evidence type="ECO:0000256" key="1">
    <source>
        <dbReference type="ARBA" id="ARBA00022801"/>
    </source>
</evidence>